<dbReference type="WBParaSite" id="ACRNAN_Path_388.g1473.t1">
    <property type="protein sequence ID" value="ACRNAN_Path_388.g1473.t1"/>
    <property type="gene ID" value="ACRNAN_Path_388.g1473"/>
</dbReference>
<dbReference type="InterPro" id="IPR023213">
    <property type="entry name" value="CAT-like_dom_sf"/>
</dbReference>
<reference evidence="3" key="1">
    <citation type="submission" date="2022-11" db="UniProtKB">
        <authorList>
            <consortium name="WormBaseParasite"/>
        </authorList>
    </citation>
    <scope>IDENTIFICATION</scope>
</reference>
<dbReference type="GO" id="GO:0045254">
    <property type="term" value="C:pyruvate dehydrogenase complex"/>
    <property type="evidence" value="ECO:0007669"/>
    <property type="project" value="InterPro"/>
</dbReference>
<evidence type="ECO:0000259" key="1">
    <source>
        <dbReference type="Pfam" id="PF00198"/>
    </source>
</evidence>
<dbReference type="GO" id="GO:0006086">
    <property type="term" value="P:pyruvate decarboxylation to acetyl-CoA"/>
    <property type="evidence" value="ECO:0007669"/>
    <property type="project" value="InterPro"/>
</dbReference>
<keyword evidence="2" id="KW-1185">Reference proteome</keyword>
<dbReference type="InterPro" id="IPR045257">
    <property type="entry name" value="E2/Pdx1"/>
</dbReference>
<dbReference type="GO" id="GO:0004742">
    <property type="term" value="F:dihydrolipoyllysine-residue acetyltransferase activity"/>
    <property type="evidence" value="ECO:0007669"/>
    <property type="project" value="TreeGrafter"/>
</dbReference>
<sequence length="221" mass="24424">MASVTTPFDMQIRIVHKLDPSNQLTLSEYRVALSKMRSEAKSYIPHYSLEAELDVGKLLKLRSELISKLKAQHNADKVPKMTINDFIIKASALACMKVPEVNSSFMDDSIRKHDYVNISFAVDTKSRDLILSPVICNAHEKGLFQISTEVGMLINKARAGKCQPDEIHGGTFSISNLGMVGSLKNFASIVYPPQAAVIAIGGIQKTLVPTDDNKLIILMRH</sequence>
<name>A0A914C643_9BILA</name>
<proteinExistence type="predicted"/>
<evidence type="ECO:0000313" key="3">
    <source>
        <dbReference type="WBParaSite" id="ACRNAN_Path_388.g1473.t1"/>
    </source>
</evidence>
<dbReference type="PANTHER" id="PTHR23151">
    <property type="entry name" value="DIHYDROLIPOAMIDE ACETYL/SUCCINYL-TRANSFERASE-RELATED"/>
    <property type="match status" value="1"/>
</dbReference>
<protein>
    <submittedName>
        <fullName evidence="3">2-oxoacid dehydrogenase acyltransferase catalytic domain-containing protein</fullName>
    </submittedName>
</protein>
<feature type="domain" description="2-oxoacid dehydrogenase acyltransferase catalytic" evidence="1">
    <location>
        <begin position="22"/>
        <end position="213"/>
    </location>
</feature>
<accession>A0A914C643</accession>
<dbReference type="PANTHER" id="PTHR23151:SF90">
    <property type="entry name" value="DIHYDROLIPOYLLYSINE-RESIDUE ACETYLTRANSFERASE COMPONENT OF PYRUVATE DEHYDROGENASE COMPLEX, MITOCHONDRIAL-RELATED"/>
    <property type="match status" value="1"/>
</dbReference>
<dbReference type="Pfam" id="PF00198">
    <property type="entry name" value="2-oxoacid_dh"/>
    <property type="match status" value="1"/>
</dbReference>
<dbReference type="InterPro" id="IPR001078">
    <property type="entry name" value="2-oxoacid_DH_actylTfrase"/>
</dbReference>
<evidence type="ECO:0000313" key="2">
    <source>
        <dbReference type="Proteomes" id="UP000887540"/>
    </source>
</evidence>
<organism evidence="2 3">
    <name type="scientific">Acrobeloides nanus</name>
    <dbReference type="NCBI Taxonomy" id="290746"/>
    <lineage>
        <taxon>Eukaryota</taxon>
        <taxon>Metazoa</taxon>
        <taxon>Ecdysozoa</taxon>
        <taxon>Nematoda</taxon>
        <taxon>Chromadorea</taxon>
        <taxon>Rhabditida</taxon>
        <taxon>Tylenchina</taxon>
        <taxon>Cephalobomorpha</taxon>
        <taxon>Cephaloboidea</taxon>
        <taxon>Cephalobidae</taxon>
        <taxon>Acrobeloides</taxon>
    </lineage>
</organism>
<dbReference type="AlphaFoldDB" id="A0A914C643"/>
<dbReference type="Gene3D" id="3.30.559.10">
    <property type="entry name" value="Chloramphenicol acetyltransferase-like domain"/>
    <property type="match status" value="1"/>
</dbReference>
<dbReference type="SUPFAM" id="SSF52777">
    <property type="entry name" value="CoA-dependent acyltransferases"/>
    <property type="match status" value="1"/>
</dbReference>
<dbReference type="Proteomes" id="UP000887540">
    <property type="component" value="Unplaced"/>
</dbReference>